<accession>A0A0U5ER49</accession>
<evidence type="ECO:0000313" key="1">
    <source>
        <dbReference type="EMBL" id="CEF40204.1"/>
    </source>
</evidence>
<dbReference type="PATRIC" id="fig|446692.3.peg.783"/>
<dbReference type="RefSeq" id="WP_058987201.1">
    <property type="nucleotide sequence ID" value="NZ_LN606600.1"/>
</dbReference>
<protein>
    <submittedName>
        <fullName evidence="1">Uncharacterized protein</fullName>
    </submittedName>
</protein>
<name>A0A0U5ER49_9PROT</name>
<gene>
    <name evidence="1" type="ORF">ASN_801</name>
</gene>
<keyword evidence="2" id="KW-1185">Reference proteome</keyword>
<dbReference type="EMBL" id="LN606600">
    <property type="protein sequence ID" value="CEF40204.1"/>
    <property type="molecule type" value="Genomic_DNA"/>
</dbReference>
<dbReference type="GeneID" id="34781955"/>
<evidence type="ECO:0000313" key="2">
    <source>
        <dbReference type="Proteomes" id="UP000056109"/>
    </source>
</evidence>
<sequence>MTTPIQAATIAALSSDRRCWKEETFDAGLIHSRRYVRAWRKIIKARSRSVQDLQCKARLVLLNAEDPNSMEASLARDVLAMNGGKHG</sequence>
<dbReference type="Proteomes" id="UP000056109">
    <property type="component" value="Chromosome I"/>
</dbReference>
<reference evidence="2" key="1">
    <citation type="submission" date="2014-09" db="EMBL/GenBank/DDBJ databases">
        <authorList>
            <person name="Illeghems K.G."/>
        </authorList>
    </citation>
    <scope>NUCLEOTIDE SEQUENCE [LARGE SCALE GENOMIC DNA]</scope>
    <source>
        <strain evidence="2">108B</strain>
    </source>
</reference>
<dbReference type="KEGG" id="asz:ASN_801"/>
<dbReference type="AlphaFoldDB" id="A0A0U5ER49"/>
<proteinExistence type="predicted"/>
<organism evidence="1 2">
    <name type="scientific">Acetobacter senegalensis</name>
    <dbReference type="NCBI Taxonomy" id="446692"/>
    <lineage>
        <taxon>Bacteria</taxon>
        <taxon>Pseudomonadati</taxon>
        <taxon>Pseudomonadota</taxon>
        <taxon>Alphaproteobacteria</taxon>
        <taxon>Acetobacterales</taxon>
        <taxon>Acetobacteraceae</taxon>
        <taxon>Acetobacter</taxon>
    </lineage>
</organism>